<dbReference type="InterPro" id="IPR036291">
    <property type="entry name" value="NAD(P)-bd_dom_sf"/>
</dbReference>
<comment type="caution">
    <text evidence="7">The sequence shown here is derived from an EMBL/GenBank/DDBJ whole genome shotgun (WGS) entry which is preliminary data.</text>
</comment>
<reference evidence="7 8" key="1">
    <citation type="submission" date="2021-02" db="EMBL/GenBank/DDBJ databases">
        <title>Streptomyces spirodelae sp. nov., isolated from duckweed.</title>
        <authorList>
            <person name="Saimee Y."/>
            <person name="Duangmal K."/>
        </authorList>
    </citation>
    <scope>NUCLEOTIDE SEQUENCE [LARGE SCALE GENOMIC DNA]</scope>
    <source>
        <strain evidence="7 8">DSM 42105</strain>
    </source>
</reference>
<evidence type="ECO:0000256" key="2">
    <source>
        <dbReference type="ARBA" id="ARBA00023002"/>
    </source>
</evidence>
<feature type="domain" description="Gfo/Idh/MocA-like oxidoreductase N-terminal" evidence="5">
    <location>
        <begin position="3"/>
        <end position="123"/>
    </location>
</feature>
<keyword evidence="3 4" id="KW-0520">NAD</keyword>
<evidence type="ECO:0000259" key="6">
    <source>
        <dbReference type="Pfam" id="PF02894"/>
    </source>
</evidence>
<dbReference type="EMBL" id="JAFFZM010000012">
    <property type="protein sequence ID" value="MBO8200666.1"/>
    <property type="molecule type" value="Genomic_DNA"/>
</dbReference>
<keyword evidence="8" id="KW-1185">Reference proteome</keyword>
<dbReference type="Proteomes" id="UP000721954">
    <property type="component" value="Unassembled WGS sequence"/>
</dbReference>
<protein>
    <recommendedName>
        <fullName evidence="4">Inositol 2-dehydrogenase</fullName>
        <ecNumber evidence="4">1.1.1.18</ecNumber>
    </recommendedName>
    <alternativeName>
        <fullName evidence="4">Myo-inositol 2-dehydrogenase</fullName>
        <shortName evidence="4">MI 2-dehydrogenase</shortName>
    </alternativeName>
</protein>
<dbReference type="Pfam" id="PF01408">
    <property type="entry name" value="GFO_IDH_MocA"/>
    <property type="match status" value="1"/>
</dbReference>
<dbReference type="InterPro" id="IPR023794">
    <property type="entry name" value="MI/DCI_dehydrogenase"/>
</dbReference>
<dbReference type="PANTHER" id="PTHR43593">
    <property type="match status" value="1"/>
</dbReference>
<dbReference type="PANTHER" id="PTHR43593:SF1">
    <property type="entry name" value="INOSITOL 2-DEHYDROGENASE"/>
    <property type="match status" value="1"/>
</dbReference>
<dbReference type="Gene3D" id="3.30.360.10">
    <property type="entry name" value="Dihydrodipicolinate Reductase, domain 2"/>
    <property type="match status" value="1"/>
</dbReference>
<keyword evidence="2 4" id="KW-0560">Oxidoreductase</keyword>
<evidence type="ECO:0000256" key="4">
    <source>
        <dbReference type="HAMAP-Rule" id="MF_01671"/>
    </source>
</evidence>
<dbReference type="RefSeq" id="WP_209212283.1">
    <property type="nucleotide sequence ID" value="NZ_JAFFZM010000012.1"/>
</dbReference>
<organism evidence="7 8">
    <name type="scientific">Streptomyces smyrnaeus</name>
    <dbReference type="NCBI Taxonomy" id="1387713"/>
    <lineage>
        <taxon>Bacteria</taxon>
        <taxon>Bacillati</taxon>
        <taxon>Actinomycetota</taxon>
        <taxon>Actinomycetes</taxon>
        <taxon>Kitasatosporales</taxon>
        <taxon>Streptomycetaceae</taxon>
        <taxon>Streptomyces</taxon>
    </lineage>
</organism>
<accession>A0ABS3XZ44</accession>
<evidence type="ECO:0000313" key="8">
    <source>
        <dbReference type="Proteomes" id="UP000721954"/>
    </source>
</evidence>
<dbReference type="Gene3D" id="3.40.50.720">
    <property type="entry name" value="NAD(P)-binding Rossmann-like Domain"/>
    <property type="match status" value="1"/>
</dbReference>
<name>A0ABS3XZ44_9ACTN</name>
<comment type="function">
    <text evidence="4">Involved in the oxidation of myo-inositol (MI) to 2-keto-myo-inositol (2KMI or 2-inosose).</text>
</comment>
<sequence length="339" mass="36452">MTVRVGVIGAGMIGQEHIRRLSDAVAGARVTAVTDIDGARADETAAQVGAVTFPDGPALIAADDIDAVLVTSWGPTHAEHVLNAVAAGKPVFCEKPLATSAEDCLRIVEAERAHGRRLVQVGFMRRYDAGYRQLKEVLDGGSIGAPLMVHCAHRNPTVPDSYHSAMAAQDTAVHEIDVLRWLLEDEIVSAQVVTPRSTSKRFAHLKDPQIMLFETAKGVRIDLEVFVNCQYGYDIQCETVGEDGLVRLPDPAAVGVRTAGRHGTAVLQDWKGRFADAFDTEFREWVASVEAGDEPTGPSAWDGYAATVITDATVRSLESDQQPVTVDMKPRPALYGGLA</sequence>
<dbReference type="GeneID" id="96260998"/>
<proteinExistence type="inferred from homology"/>
<dbReference type="InterPro" id="IPR000683">
    <property type="entry name" value="Gfo/Idh/MocA-like_OxRdtase_N"/>
</dbReference>
<gene>
    <name evidence="4" type="primary">iolG</name>
    <name evidence="7" type="ORF">JW613_20475</name>
</gene>
<comment type="similarity">
    <text evidence="1 4">Belongs to the Gfo/Idh/MocA family.</text>
</comment>
<dbReference type="InterPro" id="IPR050424">
    <property type="entry name" value="Gfo-Idh-MocA_inositol_DH"/>
</dbReference>
<dbReference type="EC" id="1.1.1.18" evidence="4"/>
<evidence type="ECO:0000256" key="1">
    <source>
        <dbReference type="ARBA" id="ARBA00010928"/>
    </source>
</evidence>
<comment type="subunit">
    <text evidence="4">Homotetramer.</text>
</comment>
<dbReference type="SUPFAM" id="SSF51735">
    <property type="entry name" value="NAD(P)-binding Rossmann-fold domains"/>
    <property type="match status" value="1"/>
</dbReference>
<comment type="catalytic activity">
    <reaction evidence="4">
        <text>myo-inositol + NAD(+) = scyllo-inosose + NADH + H(+)</text>
        <dbReference type="Rhea" id="RHEA:16949"/>
        <dbReference type="ChEBI" id="CHEBI:15378"/>
        <dbReference type="ChEBI" id="CHEBI:17268"/>
        <dbReference type="ChEBI" id="CHEBI:17811"/>
        <dbReference type="ChEBI" id="CHEBI:57540"/>
        <dbReference type="ChEBI" id="CHEBI:57945"/>
        <dbReference type="EC" id="1.1.1.18"/>
    </reaction>
</comment>
<dbReference type="SUPFAM" id="SSF55347">
    <property type="entry name" value="Glyceraldehyde-3-phosphate dehydrogenase-like, C-terminal domain"/>
    <property type="match status" value="1"/>
</dbReference>
<dbReference type="HAMAP" id="MF_01671">
    <property type="entry name" value="IolG"/>
    <property type="match status" value="1"/>
</dbReference>
<evidence type="ECO:0000313" key="7">
    <source>
        <dbReference type="EMBL" id="MBO8200666.1"/>
    </source>
</evidence>
<evidence type="ECO:0000256" key="3">
    <source>
        <dbReference type="ARBA" id="ARBA00023027"/>
    </source>
</evidence>
<dbReference type="InterPro" id="IPR004104">
    <property type="entry name" value="Gfo/Idh/MocA-like_OxRdtase_C"/>
</dbReference>
<feature type="domain" description="Gfo/Idh/MocA-like oxidoreductase C-terminal" evidence="6">
    <location>
        <begin position="135"/>
        <end position="326"/>
    </location>
</feature>
<evidence type="ECO:0000259" key="5">
    <source>
        <dbReference type="Pfam" id="PF01408"/>
    </source>
</evidence>
<dbReference type="Pfam" id="PF02894">
    <property type="entry name" value="GFO_IDH_MocA_C"/>
    <property type="match status" value="1"/>
</dbReference>